<dbReference type="GO" id="GO:0016989">
    <property type="term" value="F:sigma factor antagonist activity"/>
    <property type="evidence" value="ECO:0007669"/>
    <property type="project" value="TreeGrafter"/>
</dbReference>
<dbReference type="Gene3D" id="2.60.120.1440">
    <property type="match status" value="1"/>
</dbReference>
<evidence type="ECO:0000313" key="3">
    <source>
        <dbReference type="EMBL" id="GHB54291.1"/>
    </source>
</evidence>
<sequence length="349" mass="39094">MSKQHFRTLLKRYQANESTPQERRIVEQWFSLLDGEPPVRTASENQQLEEKMWRAIQQQKSETEQPVVPLSAHSRWWWSAASILLIGMAWFAYDYLSTKSDFLTASNATRSTSTDLISRFNDTAEAMAITLSDGSTVTLSPRSRVEYPAAFESDRREVTLIGEALFNVTRNPNQPFFVNAGELTTKVLGTSFRVEAGEDNRLVQVSVLTGKVSVFQRSASDEQSKDKIKNGVILTPNQRVVYKPASHSFETSLVEQPMVVAPDGDPSARNPEFVTFAFEDATMAAVVSRLERAYGIEIILENEELSKCLFTADITQQPLFTKLDLLCAALNATYEVRGTKILIMGSGCR</sequence>
<dbReference type="Proteomes" id="UP000598271">
    <property type="component" value="Unassembled WGS sequence"/>
</dbReference>
<dbReference type="PANTHER" id="PTHR30273">
    <property type="entry name" value="PERIPLASMIC SIGNAL SENSOR AND SIGMA FACTOR ACTIVATOR FECR-RELATED"/>
    <property type="match status" value="1"/>
</dbReference>
<gene>
    <name evidence="3" type="ORF">GCM10007390_04070</name>
</gene>
<feature type="domain" description="FecR protein" evidence="1">
    <location>
        <begin position="124"/>
        <end position="212"/>
    </location>
</feature>
<dbReference type="PIRSF" id="PIRSF018266">
    <property type="entry name" value="FecR"/>
    <property type="match status" value="1"/>
</dbReference>
<accession>A0A8J3D6W1</accession>
<dbReference type="InterPro" id="IPR032508">
    <property type="entry name" value="FecR_C"/>
</dbReference>
<comment type="caution">
    <text evidence="3">The sequence shown here is derived from an EMBL/GenBank/DDBJ whole genome shotgun (WGS) entry which is preliminary data.</text>
</comment>
<protein>
    <submittedName>
        <fullName evidence="3">Iron dicitrate transporter FecR</fullName>
    </submittedName>
</protein>
<dbReference type="Gene3D" id="3.55.50.30">
    <property type="match status" value="1"/>
</dbReference>
<dbReference type="EMBL" id="BMXF01000001">
    <property type="protein sequence ID" value="GHB54291.1"/>
    <property type="molecule type" value="Genomic_DNA"/>
</dbReference>
<evidence type="ECO:0000259" key="1">
    <source>
        <dbReference type="Pfam" id="PF04773"/>
    </source>
</evidence>
<dbReference type="PANTHER" id="PTHR30273:SF2">
    <property type="entry name" value="PROTEIN FECR"/>
    <property type="match status" value="1"/>
</dbReference>
<dbReference type="RefSeq" id="WP_189562687.1">
    <property type="nucleotide sequence ID" value="NZ_BMXF01000001.1"/>
</dbReference>
<evidence type="ECO:0000259" key="2">
    <source>
        <dbReference type="Pfam" id="PF16344"/>
    </source>
</evidence>
<organism evidence="3 4">
    <name type="scientific">Persicitalea jodogahamensis</name>
    <dbReference type="NCBI Taxonomy" id="402147"/>
    <lineage>
        <taxon>Bacteria</taxon>
        <taxon>Pseudomonadati</taxon>
        <taxon>Bacteroidota</taxon>
        <taxon>Cytophagia</taxon>
        <taxon>Cytophagales</taxon>
        <taxon>Spirosomataceae</taxon>
        <taxon>Persicitalea</taxon>
    </lineage>
</organism>
<evidence type="ECO:0000313" key="4">
    <source>
        <dbReference type="Proteomes" id="UP000598271"/>
    </source>
</evidence>
<proteinExistence type="predicted"/>
<dbReference type="InterPro" id="IPR006860">
    <property type="entry name" value="FecR"/>
</dbReference>
<dbReference type="Pfam" id="PF04773">
    <property type="entry name" value="FecR"/>
    <property type="match status" value="1"/>
</dbReference>
<dbReference type="InterPro" id="IPR012373">
    <property type="entry name" value="Ferrdict_sens_TM"/>
</dbReference>
<dbReference type="AlphaFoldDB" id="A0A8J3D6W1"/>
<dbReference type="Pfam" id="PF16344">
    <property type="entry name" value="FecR_C"/>
    <property type="match status" value="1"/>
</dbReference>
<name>A0A8J3D6W1_9BACT</name>
<feature type="domain" description="Protein FecR C-terminal" evidence="2">
    <location>
        <begin position="276"/>
        <end position="343"/>
    </location>
</feature>
<reference evidence="3 4" key="1">
    <citation type="journal article" date="2014" name="Int. J. Syst. Evol. Microbiol.">
        <title>Complete genome sequence of Corynebacterium casei LMG S-19264T (=DSM 44701T), isolated from a smear-ripened cheese.</title>
        <authorList>
            <consortium name="US DOE Joint Genome Institute (JGI-PGF)"/>
            <person name="Walter F."/>
            <person name="Albersmeier A."/>
            <person name="Kalinowski J."/>
            <person name="Ruckert C."/>
        </authorList>
    </citation>
    <scope>NUCLEOTIDE SEQUENCE [LARGE SCALE GENOMIC DNA]</scope>
    <source>
        <strain evidence="3 4">KCTC 12866</strain>
    </source>
</reference>
<keyword evidence="4" id="KW-1185">Reference proteome</keyword>